<dbReference type="InterPro" id="IPR035684">
    <property type="entry name" value="ArgRS_core"/>
</dbReference>
<dbReference type="InterPro" id="IPR014729">
    <property type="entry name" value="Rossmann-like_a/b/a_fold"/>
</dbReference>
<sequence>MGWDVVRVNYLGDLGQQFGWLSVGWEQYCSDKFLQAQLLKHLLDVYVKINAEFKPEKAACKQARDEGRDTTEIKSQGLFAKHNAFLQRMEDDDEEALRYGNDPVTSASSDTTTYTLGLESTLMYAGESQVNPATVAEVEPILKEKGVY</sequence>
<keyword evidence="1" id="KW-0030">Aminoacyl-tRNA synthetase</keyword>
<dbReference type="PANTHER" id="PTHR11956">
    <property type="entry name" value="ARGINYL-TRNA SYNTHETASE"/>
    <property type="match status" value="1"/>
</dbReference>
<reference evidence="3" key="2">
    <citation type="submission" date="2023-05" db="EMBL/GenBank/DDBJ databases">
        <authorList>
            <consortium name="Lawrence Berkeley National Laboratory"/>
            <person name="Steindorff A."/>
            <person name="Hensen N."/>
            <person name="Bonometti L."/>
            <person name="Westerberg I."/>
            <person name="Brannstrom I.O."/>
            <person name="Guillou S."/>
            <person name="Cros-Aarteil S."/>
            <person name="Calhoun S."/>
            <person name="Haridas S."/>
            <person name="Kuo A."/>
            <person name="Mondo S."/>
            <person name="Pangilinan J."/>
            <person name="Riley R."/>
            <person name="Labutti K."/>
            <person name="Andreopoulos B."/>
            <person name="Lipzen A."/>
            <person name="Chen C."/>
            <person name="Yanf M."/>
            <person name="Daum C."/>
            <person name="Ng V."/>
            <person name="Clum A."/>
            <person name="Ohm R."/>
            <person name="Martin F."/>
            <person name="Silar P."/>
            <person name="Natvig D."/>
            <person name="Lalanne C."/>
            <person name="Gautier V."/>
            <person name="Ament-Velasquez S.L."/>
            <person name="Kruys A."/>
            <person name="Hutchinson M.I."/>
            <person name="Powell A.J."/>
            <person name="Barry K."/>
            <person name="Miller A.N."/>
            <person name="Grigoriev I.V."/>
            <person name="Debuchy R."/>
            <person name="Gladieux P."/>
            <person name="Thoren M.H."/>
            <person name="Johannesson H."/>
        </authorList>
    </citation>
    <scope>NUCLEOTIDE SEQUENCE</scope>
    <source>
        <strain evidence="3">CBS 359.72</strain>
    </source>
</reference>
<dbReference type="EMBL" id="MU857609">
    <property type="protein sequence ID" value="KAK4250887.1"/>
    <property type="molecule type" value="Genomic_DNA"/>
</dbReference>
<dbReference type="GO" id="GO:0032543">
    <property type="term" value="P:mitochondrial translation"/>
    <property type="evidence" value="ECO:0007669"/>
    <property type="project" value="TreeGrafter"/>
</dbReference>
<dbReference type="PANTHER" id="PTHR11956:SF11">
    <property type="entry name" value="ARGININE--TRNA LIGASE, MITOCHONDRIAL-RELATED"/>
    <property type="match status" value="1"/>
</dbReference>
<dbReference type="AlphaFoldDB" id="A0AAN7D1C2"/>
<dbReference type="Pfam" id="PF00750">
    <property type="entry name" value="tRNA-synt_1d"/>
    <property type="match status" value="1"/>
</dbReference>
<evidence type="ECO:0000259" key="2">
    <source>
        <dbReference type="Pfam" id="PF00750"/>
    </source>
</evidence>
<dbReference type="SUPFAM" id="SSF52374">
    <property type="entry name" value="Nucleotidylyl transferase"/>
    <property type="match status" value="1"/>
</dbReference>
<comment type="similarity">
    <text evidence="1">Belongs to the class-I aminoacyl-tRNA synthetase family.</text>
</comment>
<dbReference type="InterPro" id="IPR001278">
    <property type="entry name" value="Arg-tRNA-ligase"/>
</dbReference>
<dbReference type="Proteomes" id="UP001303647">
    <property type="component" value="Unassembled WGS sequence"/>
</dbReference>
<keyword evidence="4" id="KW-1185">Reference proteome</keyword>
<dbReference type="GO" id="GO:0004814">
    <property type="term" value="F:arginine-tRNA ligase activity"/>
    <property type="evidence" value="ECO:0007669"/>
    <property type="project" value="InterPro"/>
</dbReference>
<dbReference type="GO" id="GO:0006420">
    <property type="term" value="P:arginyl-tRNA aminoacylation"/>
    <property type="evidence" value="ECO:0007669"/>
    <property type="project" value="InterPro"/>
</dbReference>
<keyword evidence="1" id="KW-0436">Ligase</keyword>
<dbReference type="GO" id="GO:0005739">
    <property type="term" value="C:mitochondrion"/>
    <property type="evidence" value="ECO:0007669"/>
    <property type="project" value="TreeGrafter"/>
</dbReference>
<evidence type="ECO:0000256" key="1">
    <source>
        <dbReference type="RuleBase" id="RU363038"/>
    </source>
</evidence>
<protein>
    <recommendedName>
        <fullName evidence="2">Arginyl-tRNA synthetase catalytic core domain-containing protein</fullName>
    </recommendedName>
</protein>
<keyword evidence="1" id="KW-0547">Nucleotide-binding</keyword>
<accession>A0AAN7D1C2</accession>
<organism evidence="3 4">
    <name type="scientific">Corynascus novoguineensis</name>
    <dbReference type="NCBI Taxonomy" id="1126955"/>
    <lineage>
        <taxon>Eukaryota</taxon>
        <taxon>Fungi</taxon>
        <taxon>Dikarya</taxon>
        <taxon>Ascomycota</taxon>
        <taxon>Pezizomycotina</taxon>
        <taxon>Sordariomycetes</taxon>
        <taxon>Sordariomycetidae</taxon>
        <taxon>Sordariales</taxon>
        <taxon>Chaetomiaceae</taxon>
        <taxon>Corynascus</taxon>
    </lineage>
</organism>
<keyword evidence="1" id="KW-0648">Protein biosynthesis</keyword>
<feature type="domain" description="Arginyl-tRNA synthetase catalytic core" evidence="2">
    <location>
        <begin position="1"/>
        <end position="146"/>
    </location>
</feature>
<evidence type="ECO:0000313" key="4">
    <source>
        <dbReference type="Proteomes" id="UP001303647"/>
    </source>
</evidence>
<dbReference type="GO" id="GO:0005524">
    <property type="term" value="F:ATP binding"/>
    <property type="evidence" value="ECO:0007669"/>
    <property type="project" value="UniProtKB-KW"/>
</dbReference>
<keyword evidence="1" id="KW-0067">ATP-binding</keyword>
<comment type="caution">
    <text evidence="3">The sequence shown here is derived from an EMBL/GenBank/DDBJ whole genome shotgun (WGS) entry which is preliminary data.</text>
</comment>
<name>A0AAN7D1C2_9PEZI</name>
<proteinExistence type="inferred from homology"/>
<reference evidence="3" key="1">
    <citation type="journal article" date="2023" name="Mol. Phylogenet. Evol.">
        <title>Genome-scale phylogeny and comparative genomics of the fungal order Sordariales.</title>
        <authorList>
            <person name="Hensen N."/>
            <person name="Bonometti L."/>
            <person name="Westerberg I."/>
            <person name="Brannstrom I.O."/>
            <person name="Guillou S."/>
            <person name="Cros-Aarteil S."/>
            <person name="Calhoun S."/>
            <person name="Haridas S."/>
            <person name="Kuo A."/>
            <person name="Mondo S."/>
            <person name="Pangilinan J."/>
            <person name="Riley R."/>
            <person name="LaButti K."/>
            <person name="Andreopoulos B."/>
            <person name="Lipzen A."/>
            <person name="Chen C."/>
            <person name="Yan M."/>
            <person name="Daum C."/>
            <person name="Ng V."/>
            <person name="Clum A."/>
            <person name="Steindorff A."/>
            <person name="Ohm R.A."/>
            <person name="Martin F."/>
            <person name="Silar P."/>
            <person name="Natvig D.O."/>
            <person name="Lalanne C."/>
            <person name="Gautier V."/>
            <person name="Ament-Velasquez S.L."/>
            <person name="Kruys A."/>
            <person name="Hutchinson M.I."/>
            <person name="Powell A.J."/>
            <person name="Barry K."/>
            <person name="Miller A.N."/>
            <person name="Grigoriev I.V."/>
            <person name="Debuchy R."/>
            <person name="Gladieux P."/>
            <person name="Hiltunen Thoren M."/>
            <person name="Johannesson H."/>
        </authorList>
    </citation>
    <scope>NUCLEOTIDE SEQUENCE</scope>
    <source>
        <strain evidence="3">CBS 359.72</strain>
    </source>
</reference>
<gene>
    <name evidence="3" type="ORF">C7999DRAFT_28474</name>
</gene>
<evidence type="ECO:0000313" key="3">
    <source>
        <dbReference type="EMBL" id="KAK4250887.1"/>
    </source>
</evidence>
<dbReference type="Gene3D" id="3.40.50.620">
    <property type="entry name" value="HUPs"/>
    <property type="match status" value="1"/>
</dbReference>